<gene>
    <name evidence="2" type="ORF">FCM35_KLT00777</name>
</gene>
<organism evidence="2 3">
    <name type="scientific">Carex littledalei</name>
    <dbReference type="NCBI Taxonomy" id="544730"/>
    <lineage>
        <taxon>Eukaryota</taxon>
        <taxon>Viridiplantae</taxon>
        <taxon>Streptophyta</taxon>
        <taxon>Embryophyta</taxon>
        <taxon>Tracheophyta</taxon>
        <taxon>Spermatophyta</taxon>
        <taxon>Magnoliopsida</taxon>
        <taxon>Liliopsida</taxon>
        <taxon>Poales</taxon>
        <taxon>Cyperaceae</taxon>
        <taxon>Cyperoideae</taxon>
        <taxon>Cariceae</taxon>
        <taxon>Carex</taxon>
        <taxon>Carex subgen. Euthyceras</taxon>
    </lineage>
</organism>
<comment type="caution">
    <text evidence="2">The sequence shown here is derived from an EMBL/GenBank/DDBJ whole genome shotgun (WGS) entry which is preliminary data.</text>
</comment>
<dbReference type="EMBL" id="SWLB01000001">
    <property type="protein sequence ID" value="KAF3342139.1"/>
    <property type="molecule type" value="Genomic_DNA"/>
</dbReference>
<dbReference type="OrthoDB" id="1434192at2759"/>
<dbReference type="AlphaFoldDB" id="A0A833S2G8"/>
<name>A0A833S2G8_9POAL</name>
<proteinExistence type="predicted"/>
<reference evidence="2" key="1">
    <citation type="submission" date="2020-01" db="EMBL/GenBank/DDBJ databases">
        <title>Genome sequence of Kobresia littledalei, the first chromosome-level genome in the family Cyperaceae.</title>
        <authorList>
            <person name="Qu G."/>
        </authorList>
    </citation>
    <scope>NUCLEOTIDE SEQUENCE</scope>
    <source>
        <strain evidence="2">C.B.Clarke</strain>
        <tissue evidence="2">Leaf</tissue>
    </source>
</reference>
<protein>
    <submittedName>
        <fullName evidence="2">Uncharacterized protein</fullName>
    </submittedName>
</protein>
<evidence type="ECO:0000313" key="2">
    <source>
        <dbReference type="EMBL" id="KAF3342139.1"/>
    </source>
</evidence>
<evidence type="ECO:0000313" key="3">
    <source>
        <dbReference type="Proteomes" id="UP000623129"/>
    </source>
</evidence>
<dbReference type="Proteomes" id="UP000623129">
    <property type="component" value="Unassembled WGS sequence"/>
</dbReference>
<evidence type="ECO:0000256" key="1">
    <source>
        <dbReference type="SAM" id="MobiDB-lite"/>
    </source>
</evidence>
<feature type="region of interest" description="Disordered" evidence="1">
    <location>
        <begin position="55"/>
        <end position="108"/>
    </location>
</feature>
<keyword evidence="3" id="KW-1185">Reference proteome</keyword>
<sequence>MPAAPAAQGRVSTRIMPSARQLTPAAQRSVPRAPAALRCGASACELPIRHRLETRTKESDMRASRRVLKPGRRKEADERVITAGRPRSSVKGSSWSMPVGTRKMVNYA</sequence>
<accession>A0A833S2G8</accession>